<dbReference type="EMBL" id="GBXM01018154">
    <property type="protein sequence ID" value="JAH90423.1"/>
    <property type="molecule type" value="Transcribed_RNA"/>
</dbReference>
<reference evidence="2" key="2">
    <citation type="journal article" date="2015" name="Fish Shellfish Immunol.">
        <title>Early steps in the European eel (Anguilla anguilla)-Vibrio vulnificus interaction in the gills: Role of the RtxA13 toxin.</title>
        <authorList>
            <person name="Callol A."/>
            <person name="Pajuelo D."/>
            <person name="Ebbesson L."/>
            <person name="Teles M."/>
            <person name="MacKenzie S."/>
            <person name="Amaro C."/>
        </authorList>
    </citation>
    <scope>NUCLEOTIDE SEQUENCE</scope>
</reference>
<feature type="region of interest" description="Disordered" evidence="1">
    <location>
        <begin position="43"/>
        <end position="63"/>
    </location>
</feature>
<organism evidence="2">
    <name type="scientific">Anguilla anguilla</name>
    <name type="common">European freshwater eel</name>
    <name type="synonym">Muraena anguilla</name>
    <dbReference type="NCBI Taxonomy" id="7936"/>
    <lineage>
        <taxon>Eukaryota</taxon>
        <taxon>Metazoa</taxon>
        <taxon>Chordata</taxon>
        <taxon>Craniata</taxon>
        <taxon>Vertebrata</taxon>
        <taxon>Euteleostomi</taxon>
        <taxon>Actinopterygii</taxon>
        <taxon>Neopterygii</taxon>
        <taxon>Teleostei</taxon>
        <taxon>Anguilliformes</taxon>
        <taxon>Anguillidae</taxon>
        <taxon>Anguilla</taxon>
    </lineage>
</organism>
<evidence type="ECO:0000313" key="2">
    <source>
        <dbReference type="EMBL" id="JAH90423.1"/>
    </source>
</evidence>
<evidence type="ECO:0000256" key="1">
    <source>
        <dbReference type="SAM" id="MobiDB-lite"/>
    </source>
</evidence>
<accession>A0A0E9WLR8</accession>
<sequence>MSQCLAASYSPEMLQLSAQLTFNEAKITMPHIPFLKTILLPSKAKNKNKQKKQSKTKKGTFGP</sequence>
<proteinExistence type="predicted"/>
<feature type="compositionally biased region" description="Basic residues" evidence="1">
    <location>
        <begin position="44"/>
        <end position="63"/>
    </location>
</feature>
<reference evidence="2" key="1">
    <citation type="submission" date="2014-11" db="EMBL/GenBank/DDBJ databases">
        <authorList>
            <person name="Amaro Gonzalez C."/>
        </authorList>
    </citation>
    <scope>NUCLEOTIDE SEQUENCE</scope>
</reference>
<name>A0A0E9WLR8_ANGAN</name>
<dbReference type="AlphaFoldDB" id="A0A0E9WLR8"/>
<protein>
    <submittedName>
        <fullName evidence="2">Uncharacterized protein</fullName>
    </submittedName>
</protein>